<dbReference type="CDD" id="cd02440">
    <property type="entry name" value="AdoMet_MTases"/>
    <property type="match status" value="1"/>
</dbReference>
<proteinExistence type="inferred from homology"/>
<sequence>MASNSKSPKSPQNRGLTRVPISMLLSNEEQTAIGILPASHWEQQLTQEDPDERITERAKTVSLTESIFEYRQFHGRTYHSVIGRAESWEPNDERHIDAMEIAHHGYMVLMGHKLYRAPLDKQRVRKVLDVGTGTGLWAIDFADEFLKADVVGTDITPIQPCWVPANVKFELDDCNLEWTWPDNTFDFVHGRMLIGIIEDWYEFHRQAFRTCKPGGYVETFVASTSFHCDDGTVKEDSAMSQWGKVWREGGRKLGRTFEAYENDLQRKAMEAAGFVDIEYKDYFVPMGGWGDDKEAAEKGLWCKITVEADLEGYTNYIFNVIVGWTPEETNAYTDQLKKEWSNPNIHGYFWARSAWGRKP</sequence>
<dbReference type="PANTHER" id="PTHR43591:SF10">
    <property type="entry name" value="ABC TRANSMEMBRANE TYPE-1 DOMAIN-CONTAINING PROTEIN-RELATED"/>
    <property type="match status" value="1"/>
</dbReference>
<name>A0A8S8Z9T3_SORMA</name>
<organism evidence="2 3">
    <name type="scientific">Sordaria macrospora</name>
    <dbReference type="NCBI Taxonomy" id="5147"/>
    <lineage>
        <taxon>Eukaryota</taxon>
        <taxon>Fungi</taxon>
        <taxon>Dikarya</taxon>
        <taxon>Ascomycota</taxon>
        <taxon>Pezizomycotina</taxon>
        <taxon>Sordariomycetes</taxon>
        <taxon>Sordariomycetidae</taxon>
        <taxon>Sordariales</taxon>
        <taxon>Sordariaceae</taxon>
        <taxon>Sordaria</taxon>
    </lineage>
</organism>
<dbReference type="SUPFAM" id="SSF53335">
    <property type="entry name" value="S-adenosyl-L-methionine-dependent methyltransferases"/>
    <property type="match status" value="1"/>
</dbReference>
<comment type="similarity">
    <text evidence="1">Belongs to the methyltransferase superfamily. LaeA methyltransferase family.</text>
</comment>
<dbReference type="OMA" id="IHMRIMT"/>
<dbReference type="VEuPathDB" id="FungiDB:SMAC_08392"/>
<evidence type="ECO:0000313" key="2">
    <source>
        <dbReference type="EMBL" id="KAA8623911.1"/>
    </source>
</evidence>
<dbReference type="EMBL" id="NMPR01000297">
    <property type="protein sequence ID" value="KAA8623911.1"/>
    <property type="molecule type" value="Genomic_DNA"/>
</dbReference>
<dbReference type="GO" id="GO:0008168">
    <property type="term" value="F:methyltransferase activity"/>
    <property type="evidence" value="ECO:0007669"/>
    <property type="project" value="TreeGrafter"/>
</dbReference>
<dbReference type="AlphaFoldDB" id="A0A8S8Z9T3"/>
<dbReference type="Proteomes" id="UP000433876">
    <property type="component" value="Unassembled WGS sequence"/>
</dbReference>
<evidence type="ECO:0000256" key="1">
    <source>
        <dbReference type="ARBA" id="ARBA00038158"/>
    </source>
</evidence>
<protein>
    <recommendedName>
        <fullName evidence="4">S-adenosyl-L-methionine-dependent methyltransferase</fullName>
    </recommendedName>
</protein>
<accession>A0A8S8Z9T3</accession>
<dbReference type="PANTHER" id="PTHR43591">
    <property type="entry name" value="METHYLTRANSFERASE"/>
    <property type="match status" value="1"/>
</dbReference>
<evidence type="ECO:0008006" key="4">
    <source>
        <dbReference type="Google" id="ProtNLM"/>
    </source>
</evidence>
<dbReference type="Gene3D" id="3.40.50.150">
    <property type="entry name" value="Vaccinia Virus protein VP39"/>
    <property type="match status" value="1"/>
</dbReference>
<gene>
    <name evidence="2" type="ORF">SMACR_08392</name>
</gene>
<reference evidence="2 3" key="1">
    <citation type="submission" date="2017-07" db="EMBL/GenBank/DDBJ databases">
        <title>Genome sequence of the Sordaria macrospora wild type strain R19027.</title>
        <authorList>
            <person name="Nowrousian M."/>
            <person name="Teichert I."/>
            <person name="Kueck U."/>
        </authorList>
    </citation>
    <scope>NUCLEOTIDE SEQUENCE [LARGE SCALE GENOMIC DNA]</scope>
    <source>
        <strain evidence="2 3">R19027</strain>
        <tissue evidence="2">Mycelium</tissue>
    </source>
</reference>
<dbReference type="Pfam" id="PF13489">
    <property type="entry name" value="Methyltransf_23"/>
    <property type="match status" value="1"/>
</dbReference>
<comment type="caution">
    <text evidence="2">The sequence shown here is derived from an EMBL/GenBank/DDBJ whole genome shotgun (WGS) entry which is preliminary data.</text>
</comment>
<dbReference type="InterPro" id="IPR029063">
    <property type="entry name" value="SAM-dependent_MTases_sf"/>
</dbReference>
<evidence type="ECO:0000313" key="3">
    <source>
        <dbReference type="Proteomes" id="UP000433876"/>
    </source>
</evidence>